<evidence type="ECO:0008006" key="4">
    <source>
        <dbReference type="Google" id="ProtNLM"/>
    </source>
</evidence>
<reference evidence="2 3" key="1">
    <citation type="submission" date="2019-09" db="EMBL/GenBank/DDBJ databases">
        <title>A chromosome-level genome assembly of the Chinese tupelo Nyssa sinensis.</title>
        <authorList>
            <person name="Yang X."/>
            <person name="Kang M."/>
            <person name="Yang Y."/>
            <person name="Xiong H."/>
            <person name="Wang M."/>
            <person name="Zhang Z."/>
            <person name="Wang Z."/>
            <person name="Wu H."/>
            <person name="Ma T."/>
            <person name="Liu J."/>
            <person name="Xi Z."/>
        </authorList>
    </citation>
    <scope>NUCLEOTIDE SEQUENCE [LARGE SCALE GENOMIC DNA]</scope>
    <source>
        <strain evidence="2">J267</strain>
        <tissue evidence="2">Leaf</tissue>
    </source>
</reference>
<accession>A0A5J5ARU6</accession>
<organism evidence="2 3">
    <name type="scientific">Nyssa sinensis</name>
    <dbReference type="NCBI Taxonomy" id="561372"/>
    <lineage>
        <taxon>Eukaryota</taxon>
        <taxon>Viridiplantae</taxon>
        <taxon>Streptophyta</taxon>
        <taxon>Embryophyta</taxon>
        <taxon>Tracheophyta</taxon>
        <taxon>Spermatophyta</taxon>
        <taxon>Magnoliopsida</taxon>
        <taxon>eudicotyledons</taxon>
        <taxon>Gunneridae</taxon>
        <taxon>Pentapetalae</taxon>
        <taxon>asterids</taxon>
        <taxon>Cornales</taxon>
        <taxon>Nyssaceae</taxon>
        <taxon>Nyssa</taxon>
    </lineage>
</organism>
<proteinExistence type="predicted"/>
<keyword evidence="3" id="KW-1185">Reference proteome</keyword>
<evidence type="ECO:0000313" key="3">
    <source>
        <dbReference type="Proteomes" id="UP000325577"/>
    </source>
</evidence>
<dbReference type="PANTHER" id="PTHR46741:SF4">
    <property type="entry name" value="FINGER FYVE DOMAIN PROTEIN, PUTATIVE (DUF1666)-RELATED"/>
    <property type="match status" value="1"/>
</dbReference>
<dbReference type="EMBL" id="CM018042">
    <property type="protein sequence ID" value="KAA8532978.1"/>
    <property type="molecule type" value="Genomic_DNA"/>
</dbReference>
<feature type="transmembrane region" description="Helical" evidence="1">
    <location>
        <begin position="6"/>
        <end position="24"/>
    </location>
</feature>
<dbReference type="Proteomes" id="UP000325577">
    <property type="component" value="Linkage Group LG19"/>
</dbReference>
<dbReference type="InterPro" id="IPR012870">
    <property type="entry name" value="DUF1666"/>
</dbReference>
<dbReference type="PANTHER" id="PTHR46741">
    <property type="entry name" value="OS09G0413600 PROTEIN"/>
    <property type="match status" value="1"/>
</dbReference>
<protein>
    <recommendedName>
        <fullName evidence="4">Ribosomal protein L34Ae</fullName>
    </recommendedName>
</protein>
<sequence length="755" mass="87680">MFRFASSIWVLVCNFFFHLFGYILKYTSRYVYVAFLGYIYIYISIYIYIYILAFNSLIRIIGYFIFCRYQVDDSSVHSRQDDEAASNSPTVSVSNGFGEKENCEFSSGFQFQNSEDSNKRVGETESSVFMETLSTLSTNKYQFISGKDFSGFMTEAETMSFTVQQLFVGPIPNDASIINYRNQKTAISSDKDFRELNFQEKDQQLRVGSNDASIGNNQGIDTRFSAMEGFQELNSKAETVDEEKAEDSVQSLCKEEIFEKQEQISSIEDELHENKDLTGLVTDSLGKHNFSDEDKLRLEEITEAIVSIDAEASEPNLGYSDELHKESFSGKSLGEVESKLELENIYGEEKSEEAIPSSERKLWASERDSEDGLEILWEHQDLIEQMKMELRNARSSRGLPTILEESETPKMMEDLKPLKIDEKFEHKDRMEEIQKVYKSYAEKMRKLDILNYQTMHAISFLQLKDPVQLPTKQRTVSAIKSLLFPSFWPRKLQRIFADPTLKSITELHRDLELVYVGQVCLSWEILQWQYVKAKELLEHDSQGHRPYNLVAGEFQQFQVIVQRFVENEQFQGPRIQNYVKNRCFLRVPLQVPAIKDDCMKDKKESRVEGKDVISIAMLTEIIEASMHVFWEFLRLDKDEANAIVKGLQGTHVDLQNPSDSELLMDIKTTLQKKERRLKDLIRSGNCIVKKFQKHQEGRLDHAMFFAQVELRLVSRVLNMSRLTSDQLVWCHKKLNKINFVSRKIHIEPSFLLFPF</sequence>
<keyword evidence="1" id="KW-1133">Transmembrane helix</keyword>
<dbReference type="AlphaFoldDB" id="A0A5J5ARU6"/>
<keyword evidence="1" id="KW-0812">Transmembrane</keyword>
<keyword evidence="1" id="KW-0472">Membrane</keyword>
<evidence type="ECO:0000256" key="1">
    <source>
        <dbReference type="SAM" id="Phobius"/>
    </source>
</evidence>
<evidence type="ECO:0000313" key="2">
    <source>
        <dbReference type="EMBL" id="KAA8532978.1"/>
    </source>
</evidence>
<gene>
    <name evidence="2" type="ORF">F0562_032905</name>
</gene>
<dbReference type="Pfam" id="PF07891">
    <property type="entry name" value="DUF1666"/>
    <property type="match status" value="1"/>
</dbReference>
<feature type="transmembrane region" description="Helical" evidence="1">
    <location>
        <begin position="31"/>
        <end position="51"/>
    </location>
</feature>
<name>A0A5J5ARU6_9ASTE</name>
<dbReference type="OrthoDB" id="772197at2759"/>